<sequence length="121" mass="13476">MFGRQPKEENSTDNIEVPDIMFPSESELEEASQDDTELSKITNRQESSIDEENPEVVTIVERISAIVSPYFIVVVGLILSDDNFWLGLLLIAVGILSLLKISLTDIVGLFIEIKEGFTSDD</sequence>
<name>B1WW55_CROS5</name>
<dbReference type="RefSeq" id="WP_009543317.1">
    <property type="nucleotide sequence ID" value="NC_010546.1"/>
</dbReference>
<proteinExistence type="predicted"/>
<keyword evidence="2" id="KW-0472">Membrane</keyword>
<organism evidence="3 4">
    <name type="scientific">Crocosphaera subtropica (strain ATCC 51142 / BH68)</name>
    <name type="common">Cyanothece sp. (strain ATCC 51142)</name>
    <dbReference type="NCBI Taxonomy" id="43989"/>
    <lineage>
        <taxon>Bacteria</taxon>
        <taxon>Bacillati</taxon>
        <taxon>Cyanobacteriota</taxon>
        <taxon>Cyanophyceae</taxon>
        <taxon>Oscillatoriophycideae</taxon>
        <taxon>Chroococcales</taxon>
        <taxon>Aphanothecaceae</taxon>
        <taxon>Crocosphaera</taxon>
        <taxon>Crocosphaera subtropica</taxon>
    </lineage>
</organism>
<dbReference type="KEGG" id="cyt:cce_4635"/>
<dbReference type="EMBL" id="CP000806">
    <property type="protein sequence ID" value="ACB53983.1"/>
    <property type="molecule type" value="Genomic_DNA"/>
</dbReference>
<feature type="transmembrane region" description="Helical" evidence="2">
    <location>
        <begin position="85"/>
        <end position="111"/>
    </location>
</feature>
<dbReference type="OrthoDB" id="428096at2"/>
<evidence type="ECO:0000256" key="1">
    <source>
        <dbReference type="SAM" id="MobiDB-lite"/>
    </source>
</evidence>
<keyword evidence="4" id="KW-1185">Reference proteome</keyword>
<feature type="compositionally biased region" description="Acidic residues" evidence="1">
    <location>
        <begin position="26"/>
        <end position="36"/>
    </location>
</feature>
<gene>
    <name evidence="3" type="ordered locus">cce_4635</name>
</gene>
<dbReference type="eggNOG" id="ENOG503367W">
    <property type="taxonomic scope" value="Bacteria"/>
</dbReference>
<feature type="region of interest" description="Disordered" evidence="1">
    <location>
        <begin position="26"/>
        <end position="49"/>
    </location>
</feature>
<accession>B1WW55</accession>
<evidence type="ECO:0000313" key="3">
    <source>
        <dbReference type="EMBL" id="ACB53983.1"/>
    </source>
</evidence>
<dbReference type="AlphaFoldDB" id="B1WW55"/>
<evidence type="ECO:0000256" key="2">
    <source>
        <dbReference type="SAM" id="Phobius"/>
    </source>
</evidence>
<keyword evidence="2" id="KW-1133">Transmembrane helix</keyword>
<keyword evidence="2" id="KW-0812">Transmembrane</keyword>
<dbReference type="Proteomes" id="UP000001203">
    <property type="component" value="Chromosome circular"/>
</dbReference>
<feature type="transmembrane region" description="Helical" evidence="2">
    <location>
        <begin position="59"/>
        <end position="79"/>
    </location>
</feature>
<dbReference type="HOGENOM" id="CLU_166096_0_0_3"/>
<evidence type="ECO:0000313" key="4">
    <source>
        <dbReference type="Proteomes" id="UP000001203"/>
    </source>
</evidence>
<reference evidence="3 4" key="1">
    <citation type="journal article" date="2008" name="Proc. Natl. Acad. Sci. U.S.A.">
        <title>The genome of Cyanothece 51142, a unicellular diazotrophic cyanobacterium important in the marine nitrogen cycle.</title>
        <authorList>
            <person name="Welsh E.A."/>
            <person name="Liberton M."/>
            <person name="Stoeckel J."/>
            <person name="Loh T."/>
            <person name="Elvitigala T."/>
            <person name="Wang C."/>
            <person name="Wollam A."/>
            <person name="Fulton R.S."/>
            <person name="Clifton S.W."/>
            <person name="Jacobs J.M."/>
            <person name="Aurora R."/>
            <person name="Ghosh B.K."/>
            <person name="Sherman L.A."/>
            <person name="Smith R.D."/>
            <person name="Wilson R.K."/>
            <person name="Pakrasi H.B."/>
        </authorList>
    </citation>
    <scope>NUCLEOTIDE SEQUENCE [LARGE SCALE GENOMIC DNA]</scope>
    <source>
        <strain evidence="4">ATCC 51142 / BH68</strain>
    </source>
</reference>
<protein>
    <submittedName>
        <fullName evidence="3">Uncharacterized protein</fullName>
    </submittedName>
</protein>